<reference evidence="1 5" key="1">
    <citation type="journal article" date="2025" name="Int. J. Syst. Evol. Microbiol.">
        <title>Desulfovibrio falkowii sp. nov., Porphyromonas miyakawae sp. nov., Mediterraneibacter flintii sp. nov. and Owariibacterium komagatae gen. nov., sp. nov., isolated from human faeces.</title>
        <authorList>
            <person name="Hamaguchi T."/>
            <person name="Ohara M."/>
            <person name="Hisatomi A."/>
            <person name="Sekiguchi K."/>
            <person name="Takeda J.I."/>
            <person name="Ueyama J."/>
            <person name="Ito M."/>
            <person name="Nishiwaki H."/>
            <person name="Ogi T."/>
            <person name="Hirayama M."/>
            <person name="Ohkuma M."/>
            <person name="Sakamoto M."/>
            <person name="Ohno K."/>
        </authorList>
    </citation>
    <scope>NUCLEOTIDE SEQUENCE [LARGE SCALE GENOMIC DNA]</scope>
    <source>
        <strain evidence="1 5">13CB11C</strain>
    </source>
</reference>
<dbReference type="EMBL" id="BAAFSF010000002">
    <property type="protein sequence ID" value="GAB1251899.1"/>
    <property type="molecule type" value="Genomic_DNA"/>
</dbReference>
<keyword evidence="5" id="KW-1185">Reference proteome</keyword>
<accession>A0ABQ0DZJ5</accession>
<evidence type="ECO:0000313" key="4">
    <source>
        <dbReference type="EMBL" id="GAB1251906.1"/>
    </source>
</evidence>
<dbReference type="EMBL" id="BAAFSF010000003">
    <property type="protein sequence ID" value="GAB1251906.1"/>
    <property type="molecule type" value="Genomic_DNA"/>
</dbReference>
<comment type="caution">
    <text evidence="1">The sequence shown here is derived from an EMBL/GenBank/DDBJ whole genome shotgun (WGS) entry which is preliminary data.</text>
</comment>
<dbReference type="EMBL" id="BAAFSF010000001">
    <property type="protein sequence ID" value="GAB1250898.1"/>
    <property type="molecule type" value="Genomic_DNA"/>
</dbReference>
<dbReference type="EMBL" id="BAAFSF010000001">
    <property type="protein sequence ID" value="GAB1251791.1"/>
    <property type="molecule type" value="Genomic_DNA"/>
</dbReference>
<sequence>MNNETYKSQVALLVRIMPLVYRIEQFAVHGGTAINLFHKNMPRYSVDIDLTYIPIESREESLKHINEHLKTLKVNIERAIPGIRVTHKPDVWKLQCSLNGAMVKIEVNGTKRGVLGEVEIVELCTKAQEEFQAYCKARIVPYSQLYGGKITAALSRQHPRDLFDCKYMEMQSIEQIKDGFFLCLLGSDKPFVESLAPNPIDQEDALDNQFNGMTDIEFTYTDYQKARTEIIGKVNNCLTEIDKEFLLSFEQGSPNWSLCCAGNLSTYPSVQWKLLNIRKLKQLNPKKFQAGIDKLRNHFEPSRKHLSK</sequence>
<evidence type="ECO:0000313" key="5">
    <source>
        <dbReference type="Proteomes" id="UP001628220"/>
    </source>
</evidence>
<name>A0ABQ0DZJ5_9PORP</name>
<evidence type="ECO:0000313" key="3">
    <source>
        <dbReference type="EMBL" id="GAB1251899.1"/>
    </source>
</evidence>
<dbReference type="Proteomes" id="UP001628220">
    <property type="component" value="Unassembled WGS sequence"/>
</dbReference>
<protein>
    <submittedName>
        <fullName evidence="1">Nucleotidyl transferase AbiEii/AbiGii toxin family protein</fullName>
    </submittedName>
</protein>
<evidence type="ECO:0000313" key="2">
    <source>
        <dbReference type="EMBL" id="GAB1251791.1"/>
    </source>
</evidence>
<dbReference type="InterPro" id="IPR014942">
    <property type="entry name" value="AbiEii"/>
</dbReference>
<dbReference type="Gene3D" id="3.10.450.620">
    <property type="entry name" value="JHP933, nucleotidyltransferase-like core domain"/>
    <property type="match status" value="1"/>
</dbReference>
<gene>
    <name evidence="1" type="ORF">Tsumi_00020</name>
    <name evidence="2" type="ORF">Tsumi_08950</name>
    <name evidence="3" type="ORF">Tsumi_10040</name>
    <name evidence="4" type="ORF">Tsumi_10120</name>
</gene>
<organism evidence="1 5">
    <name type="scientific">Porphyromonas miyakawae</name>
    <dbReference type="NCBI Taxonomy" id="3137470"/>
    <lineage>
        <taxon>Bacteria</taxon>
        <taxon>Pseudomonadati</taxon>
        <taxon>Bacteroidota</taxon>
        <taxon>Bacteroidia</taxon>
        <taxon>Bacteroidales</taxon>
        <taxon>Porphyromonadaceae</taxon>
        <taxon>Porphyromonas</taxon>
    </lineage>
</organism>
<dbReference type="Pfam" id="PF08843">
    <property type="entry name" value="AbiEii"/>
    <property type="match status" value="1"/>
</dbReference>
<evidence type="ECO:0000313" key="1">
    <source>
        <dbReference type="EMBL" id="GAB1250898.1"/>
    </source>
</evidence>
<dbReference type="GO" id="GO:0016740">
    <property type="term" value="F:transferase activity"/>
    <property type="evidence" value="ECO:0007669"/>
    <property type="project" value="UniProtKB-KW"/>
</dbReference>
<proteinExistence type="predicted"/>
<dbReference type="RefSeq" id="WP_244400370.1">
    <property type="nucleotide sequence ID" value="NZ_BAAFSF010000001.1"/>
</dbReference>
<keyword evidence="1" id="KW-0808">Transferase</keyword>